<proteinExistence type="predicted"/>
<feature type="compositionally biased region" description="Polar residues" evidence="1">
    <location>
        <begin position="143"/>
        <end position="165"/>
    </location>
</feature>
<name>A0AAV4U0D1_CAEEX</name>
<keyword evidence="3" id="KW-1185">Reference proteome</keyword>
<dbReference type="AlphaFoldDB" id="A0AAV4U0D1"/>
<dbReference type="EMBL" id="BPLR01012085">
    <property type="protein sequence ID" value="GIY51221.1"/>
    <property type="molecule type" value="Genomic_DNA"/>
</dbReference>
<comment type="caution">
    <text evidence="2">The sequence shown here is derived from an EMBL/GenBank/DDBJ whole genome shotgun (WGS) entry which is preliminary data.</text>
</comment>
<accession>A0AAV4U0D1</accession>
<organism evidence="2 3">
    <name type="scientific">Caerostris extrusa</name>
    <name type="common">Bark spider</name>
    <name type="synonym">Caerostris bankana</name>
    <dbReference type="NCBI Taxonomy" id="172846"/>
    <lineage>
        <taxon>Eukaryota</taxon>
        <taxon>Metazoa</taxon>
        <taxon>Ecdysozoa</taxon>
        <taxon>Arthropoda</taxon>
        <taxon>Chelicerata</taxon>
        <taxon>Arachnida</taxon>
        <taxon>Araneae</taxon>
        <taxon>Araneomorphae</taxon>
        <taxon>Entelegynae</taxon>
        <taxon>Araneoidea</taxon>
        <taxon>Araneidae</taxon>
        <taxon>Caerostris</taxon>
    </lineage>
</organism>
<evidence type="ECO:0000313" key="3">
    <source>
        <dbReference type="Proteomes" id="UP001054945"/>
    </source>
</evidence>
<reference evidence="2 3" key="1">
    <citation type="submission" date="2021-06" db="EMBL/GenBank/DDBJ databases">
        <title>Caerostris extrusa draft genome.</title>
        <authorList>
            <person name="Kono N."/>
            <person name="Arakawa K."/>
        </authorList>
    </citation>
    <scope>NUCLEOTIDE SEQUENCE [LARGE SCALE GENOMIC DNA]</scope>
</reference>
<gene>
    <name evidence="2" type="primary">X975_23952</name>
    <name evidence="2" type="ORF">CEXT_261211</name>
</gene>
<sequence length="211" mass="22382">MFARPSSQDFRVDMLATSSSTSGNNSESNQQFHRLNHHPSQHLPPHSAPSLPGLGIGSFEPHNPFIDRGPLGLDTRPRPPPMSLGFEPQMDFYSQRLRQLAEPPVLLQRRLLPESPPHLSHPPMSSSSQPSTPTSTPQPVLNLHSSTSGNGTPSHQHNNSTNNNPAHRGSSASSTSSKGGGNTDAAEGSLNCSNPGHASFVAKPSGSKAIS</sequence>
<feature type="region of interest" description="Disordered" evidence="1">
    <location>
        <begin position="1"/>
        <end position="90"/>
    </location>
</feature>
<dbReference type="Proteomes" id="UP001054945">
    <property type="component" value="Unassembled WGS sequence"/>
</dbReference>
<protein>
    <submittedName>
        <fullName evidence="2">Uncharacterized protein</fullName>
    </submittedName>
</protein>
<evidence type="ECO:0000313" key="2">
    <source>
        <dbReference type="EMBL" id="GIY51221.1"/>
    </source>
</evidence>
<feature type="compositionally biased region" description="Low complexity" evidence="1">
    <location>
        <begin position="121"/>
        <end position="139"/>
    </location>
</feature>
<feature type="region of interest" description="Disordered" evidence="1">
    <location>
        <begin position="104"/>
        <end position="211"/>
    </location>
</feature>
<feature type="compositionally biased region" description="Low complexity" evidence="1">
    <location>
        <begin position="17"/>
        <end position="29"/>
    </location>
</feature>
<evidence type="ECO:0000256" key="1">
    <source>
        <dbReference type="SAM" id="MobiDB-lite"/>
    </source>
</evidence>